<evidence type="ECO:0000313" key="2">
    <source>
        <dbReference type="Proteomes" id="UP000625930"/>
    </source>
</evidence>
<sequence length="475" mass="52576">MTTTDYSDDTPLQSAVASYQPDRQLITFSERMMVAPKTVTDAAPGGFQDPRSIAYFFHEWMHYLHNVSTIHGVSAFLGLAELWSAFRYTTDTSGIGQGRIDGATLEQLRTEELLTHRRSLRRRTQARLPEGTRPDQVDILALTDATPDGQPNNDHLTLHAQYSNAAGDTARADITFGPGEILESVAYLLEKRFLWKMAAQEPEPAAVLPYHALSLLAQKIAPGLNEEQMLLCGLASLQSTSPVDALLSHLRGSTTASSEQLKHWRTHLGAQVSQHLRCNEPVSRAWLDRLQAMFPVPQNLGLAAQETIAFMRSNLQARLADPFFELGIIDVLCAPDALPFGERMNALMTKHGICSLMQQHPGTIFQIGRDTLHDFAVAGRNEELNEGRRILQASFEFMLRHLSQGGAFVATADTPPCRCPFFTSCVDPARAQHEERCNTTPWQIVDQQDASCFYALGIVNLRSDPPPQTATSLVA</sequence>
<dbReference type="EMBL" id="JADUNP010000012">
    <property type="protein sequence ID" value="MBH1652150.1"/>
    <property type="molecule type" value="Genomic_DNA"/>
</dbReference>
<evidence type="ECO:0000313" key="1">
    <source>
        <dbReference type="EMBL" id="MBH1652150.1"/>
    </source>
</evidence>
<accession>A0A6B8J7Z9</accession>
<reference evidence="1" key="1">
    <citation type="submission" date="2020-11" db="EMBL/GenBank/DDBJ databases">
        <title>Enhanced detection system for hospital associated transmission using whole genome sequencing surveillance.</title>
        <authorList>
            <person name="Harrison L.H."/>
            <person name="Van Tyne D."/>
            <person name="Marsh J.W."/>
            <person name="Griffith M.P."/>
            <person name="Snyder D.J."/>
            <person name="Cooper V.S."/>
            <person name="Mustapha M."/>
        </authorList>
    </citation>
    <scope>NUCLEOTIDE SEQUENCE</scope>
    <source>
        <strain evidence="1">STEN00091</strain>
    </source>
</reference>
<organism evidence="1 2">
    <name type="scientific">Stenotrophomonas maltophilia</name>
    <name type="common">Pseudomonas maltophilia</name>
    <name type="synonym">Xanthomonas maltophilia</name>
    <dbReference type="NCBI Taxonomy" id="40324"/>
    <lineage>
        <taxon>Bacteria</taxon>
        <taxon>Pseudomonadati</taxon>
        <taxon>Pseudomonadota</taxon>
        <taxon>Gammaproteobacteria</taxon>
        <taxon>Lysobacterales</taxon>
        <taxon>Lysobacteraceae</taxon>
        <taxon>Stenotrophomonas</taxon>
        <taxon>Stenotrophomonas maltophilia group</taxon>
    </lineage>
</organism>
<dbReference type="AlphaFoldDB" id="A0A6B8J7Z9"/>
<proteinExistence type="predicted"/>
<dbReference type="RefSeq" id="WP_154264348.1">
    <property type="nucleotide sequence ID" value="NZ_CP040438.1"/>
</dbReference>
<name>A0A6B8J7Z9_STEMA</name>
<gene>
    <name evidence="1" type="ORF">I5U67_08210</name>
</gene>
<protein>
    <submittedName>
        <fullName evidence="1">Uncharacterized protein</fullName>
    </submittedName>
</protein>
<dbReference type="Proteomes" id="UP000625930">
    <property type="component" value="Unassembled WGS sequence"/>
</dbReference>
<comment type="caution">
    <text evidence="1">The sequence shown here is derived from an EMBL/GenBank/DDBJ whole genome shotgun (WGS) entry which is preliminary data.</text>
</comment>